<accession>A0A9E7JVE9</accession>
<evidence type="ECO:0000313" key="3">
    <source>
        <dbReference type="Proteomes" id="UP001055439"/>
    </source>
</evidence>
<evidence type="ECO:0000256" key="1">
    <source>
        <dbReference type="SAM" id="MobiDB-lite"/>
    </source>
</evidence>
<keyword evidence="3" id="KW-1185">Reference proteome</keyword>
<name>A0A9E7JVE9_9LILI</name>
<feature type="compositionally biased region" description="Basic and acidic residues" evidence="1">
    <location>
        <begin position="19"/>
        <end position="28"/>
    </location>
</feature>
<gene>
    <name evidence="2" type="ORF">MUK42_32548</name>
</gene>
<evidence type="ECO:0000313" key="2">
    <source>
        <dbReference type="EMBL" id="URD93841.1"/>
    </source>
</evidence>
<dbReference type="EMBL" id="CP097505">
    <property type="protein sequence ID" value="URD93841.1"/>
    <property type="molecule type" value="Genomic_DNA"/>
</dbReference>
<proteinExistence type="predicted"/>
<feature type="region of interest" description="Disordered" evidence="1">
    <location>
        <begin position="1"/>
        <end position="28"/>
    </location>
</feature>
<dbReference type="AlphaFoldDB" id="A0A9E7JVE9"/>
<organism evidence="2 3">
    <name type="scientific">Musa troglodytarum</name>
    <name type="common">fe'i banana</name>
    <dbReference type="NCBI Taxonomy" id="320322"/>
    <lineage>
        <taxon>Eukaryota</taxon>
        <taxon>Viridiplantae</taxon>
        <taxon>Streptophyta</taxon>
        <taxon>Embryophyta</taxon>
        <taxon>Tracheophyta</taxon>
        <taxon>Spermatophyta</taxon>
        <taxon>Magnoliopsida</taxon>
        <taxon>Liliopsida</taxon>
        <taxon>Zingiberales</taxon>
        <taxon>Musaceae</taxon>
        <taxon>Musa</taxon>
    </lineage>
</organism>
<feature type="compositionally biased region" description="Polar residues" evidence="1">
    <location>
        <begin position="1"/>
        <end position="11"/>
    </location>
</feature>
<sequence>MRHLSLNQNTNRGRHRHRGTETLKETDKDTYKQHIRRCGYVDAWRQDHGQRELGRFFRRWCSTPSPGKTKPESQRSKVIGKRKKICWAICR</sequence>
<dbReference type="Proteomes" id="UP001055439">
    <property type="component" value="Chromosome 3"/>
</dbReference>
<protein>
    <submittedName>
        <fullName evidence="2">Uncharacterized protein</fullName>
    </submittedName>
</protein>
<reference evidence="2" key="1">
    <citation type="submission" date="2022-05" db="EMBL/GenBank/DDBJ databases">
        <title>The Musa troglodytarum L. genome provides insights into the mechanism of non-climacteric behaviour and enrichment of carotenoids.</title>
        <authorList>
            <person name="Wang J."/>
        </authorList>
    </citation>
    <scope>NUCLEOTIDE SEQUENCE</scope>
    <source>
        <tissue evidence="2">Leaf</tissue>
    </source>
</reference>